<evidence type="ECO:0000256" key="1">
    <source>
        <dbReference type="SAM" id="MobiDB-lite"/>
    </source>
</evidence>
<dbReference type="RefSeq" id="XP_056755259.1">
    <property type="nucleotide sequence ID" value="XM_056895511.1"/>
</dbReference>
<keyword evidence="4" id="KW-1185">Reference proteome</keyword>
<reference evidence="3" key="2">
    <citation type="submission" date="2023-01" db="EMBL/GenBank/DDBJ databases">
        <authorList>
            <person name="Petersen C."/>
        </authorList>
    </citation>
    <scope>NUCLEOTIDE SEQUENCE</scope>
    <source>
        <strain evidence="3">IBT 12815</strain>
    </source>
</reference>
<evidence type="ECO:0000313" key="3">
    <source>
        <dbReference type="EMBL" id="KAJ5607835.1"/>
    </source>
</evidence>
<proteinExistence type="predicted"/>
<organism evidence="3 4">
    <name type="scientific">Penicillium hordei</name>
    <dbReference type="NCBI Taxonomy" id="40994"/>
    <lineage>
        <taxon>Eukaryota</taxon>
        <taxon>Fungi</taxon>
        <taxon>Dikarya</taxon>
        <taxon>Ascomycota</taxon>
        <taxon>Pezizomycotina</taxon>
        <taxon>Eurotiomycetes</taxon>
        <taxon>Eurotiomycetidae</taxon>
        <taxon>Eurotiales</taxon>
        <taxon>Aspergillaceae</taxon>
        <taxon>Penicillium</taxon>
    </lineage>
</organism>
<reference evidence="3" key="1">
    <citation type="journal article" date="2023" name="IMA Fungus">
        <title>Comparative genomic study of the Penicillium genus elucidates a diverse pangenome and 15 lateral gene transfer events.</title>
        <authorList>
            <person name="Petersen C."/>
            <person name="Sorensen T."/>
            <person name="Nielsen M.R."/>
            <person name="Sondergaard T.E."/>
            <person name="Sorensen J.L."/>
            <person name="Fitzpatrick D.A."/>
            <person name="Frisvad J.C."/>
            <person name="Nielsen K.L."/>
        </authorList>
    </citation>
    <scope>NUCLEOTIDE SEQUENCE</scope>
    <source>
        <strain evidence="3">IBT 12815</strain>
    </source>
</reference>
<dbReference type="GeneID" id="81585753"/>
<dbReference type="EMBL" id="JAQJAE010000002">
    <property type="protein sequence ID" value="KAJ5607835.1"/>
    <property type="molecule type" value="Genomic_DNA"/>
</dbReference>
<accession>A0AAD6EBA4</accession>
<protein>
    <recommendedName>
        <fullName evidence="2">Myb-like DNA-binding domain-containing protein</fullName>
    </recommendedName>
</protein>
<name>A0AAD6EBA4_9EURO</name>
<feature type="compositionally biased region" description="Basic and acidic residues" evidence="1">
    <location>
        <begin position="223"/>
        <end position="236"/>
    </location>
</feature>
<dbReference type="Proteomes" id="UP001213799">
    <property type="component" value="Unassembled WGS sequence"/>
</dbReference>
<dbReference type="AlphaFoldDB" id="A0AAD6EBA4"/>
<evidence type="ECO:0000259" key="2">
    <source>
        <dbReference type="Pfam" id="PF22980"/>
    </source>
</evidence>
<evidence type="ECO:0000313" key="4">
    <source>
        <dbReference type="Proteomes" id="UP001213799"/>
    </source>
</evidence>
<feature type="compositionally biased region" description="Polar residues" evidence="1">
    <location>
        <begin position="55"/>
        <end position="64"/>
    </location>
</feature>
<comment type="caution">
    <text evidence="3">The sequence shown here is derived from an EMBL/GenBank/DDBJ whole genome shotgun (WGS) entry which is preliminary data.</text>
</comment>
<feature type="region of interest" description="Disordered" evidence="1">
    <location>
        <begin position="55"/>
        <end position="87"/>
    </location>
</feature>
<sequence>MGQRNKVLETDTPTAKFLYTIIKQLDLKSIDWNRVASDVEVSNGHAARMRYSRFRQQMEGTTGANKPKRKSKKAKTMEPPPEMQGLFPMAPPLMIPTMESINSSLPGNPFVKSEPGTEGNPNLQSLTQHSPQFMSETSTEGQYYFPQDFASMRFQLASSIPSRIPSLSPTSSSSFMDPYQFPTTSASYPYSSASTQSGFDLREFDQLPYFANYAPCISWEPHPPSRQEHPTVKVEEEQQTEEGILSAGSQEDQPAVIKVENIQD</sequence>
<feature type="region of interest" description="Disordered" evidence="1">
    <location>
        <begin position="221"/>
        <end position="264"/>
    </location>
</feature>
<gene>
    <name evidence="3" type="ORF">N7537_004454</name>
</gene>
<dbReference type="InterPro" id="IPR054505">
    <property type="entry name" value="Myb_DNA-bind_8"/>
</dbReference>
<feature type="domain" description="Myb-like DNA-binding" evidence="2">
    <location>
        <begin position="11"/>
        <end position="59"/>
    </location>
</feature>
<dbReference type="Pfam" id="PF22980">
    <property type="entry name" value="Myb_DNA-bind_8"/>
    <property type="match status" value="1"/>
</dbReference>